<comment type="similarity">
    <text evidence="1">Belongs to the remorin family.</text>
</comment>
<dbReference type="OrthoDB" id="648416at2759"/>
<feature type="region of interest" description="Disordered" evidence="2">
    <location>
        <begin position="19"/>
        <end position="45"/>
    </location>
</feature>
<evidence type="ECO:0000313" key="5">
    <source>
        <dbReference type="Proteomes" id="UP000516437"/>
    </source>
</evidence>
<gene>
    <name evidence="4" type="ORF">CJ030_MR5G003274</name>
</gene>
<evidence type="ECO:0000259" key="3">
    <source>
        <dbReference type="Pfam" id="PF03763"/>
    </source>
</evidence>
<feature type="compositionally biased region" description="Low complexity" evidence="2">
    <location>
        <begin position="172"/>
        <end position="186"/>
    </location>
</feature>
<sequence>MKKGSVFSNDLGTLQTPVAHRYRDRSVGSQKGWNSERVPLPSKSSRRHLSAASLMPFNSGGTLPSKWEDAERWICSPVSGHGLCKSSHSQIQKQPKSKSGPIATPGIACYSNYSPVMQGVEVGNVKSFIVGSPLSAGVLAADGLFVQYGNVDVGHSYLVDAENNVAQTGSLPGWSELLSEPSLPSSQDEKLGGTEDTMDSRSVSRRDMATQMSPEGGIYLSPRGNSSFPASPPSFPSIMAKQSDYSAKLEVRDVQVDKRATVARRFERQATNVTKKGFQHVEDFSDNAEEAQASSWNIAEAKMNRTKLEREEAKIAAWESLQKAKAEAAMRELEMELEKKRSSSMDKILNKLSMAQMKAQKMRSALSLRQGRQVLKTSRKLVSFRKCVQMGSFTSCFTSQAL</sequence>
<feature type="domain" description="Remorin C-terminal" evidence="3">
    <location>
        <begin position="289"/>
        <end position="387"/>
    </location>
</feature>
<dbReference type="AlphaFoldDB" id="A0A6A1VP87"/>
<dbReference type="Proteomes" id="UP000516437">
    <property type="component" value="Chromosome 5"/>
</dbReference>
<dbReference type="PANTHER" id="PTHR31471:SF2">
    <property type="entry name" value="REMORIN FAMILY PROTEIN"/>
    <property type="match status" value="1"/>
</dbReference>
<feature type="region of interest" description="Disordered" evidence="2">
    <location>
        <begin position="172"/>
        <end position="208"/>
    </location>
</feature>
<evidence type="ECO:0000256" key="1">
    <source>
        <dbReference type="ARBA" id="ARBA00005711"/>
    </source>
</evidence>
<reference evidence="4 5" key="1">
    <citation type="journal article" date="2019" name="Plant Biotechnol. J.">
        <title>The red bayberry genome and genetic basis of sex determination.</title>
        <authorList>
            <person name="Jia H.M."/>
            <person name="Jia H.J."/>
            <person name="Cai Q.L."/>
            <person name="Wang Y."/>
            <person name="Zhao H.B."/>
            <person name="Yang W.F."/>
            <person name="Wang G.Y."/>
            <person name="Li Y.H."/>
            <person name="Zhan D.L."/>
            <person name="Shen Y.T."/>
            <person name="Niu Q.F."/>
            <person name="Chang L."/>
            <person name="Qiu J."/>
            <person name="Zhao L."/>
            <person name="Xie H.B."/>
            <person name="Fu W.Y."/>
            <person name="Jin J."/>
            <person name="Li X.W."/>
            <person name="Jiao Y."/>
            <person name="Zhou C.C."/>
            <person name="Tu T."/>
            <person name="Chai C.Y."/>
            <person name="Gao J.L."/>
            <person name="Fan L.J."/>
            <person name="van de Weg E."/>
            <person name="Wang J.Y."/>
            <person name="Gao Z.S."/>
        </authorList>
    </citation>
    <scope>NUCLEOTIDE SEQUENCE [LARGE SCALE GENOMIC DNA]</scope>
    <source>
        <tissue evidence="4">Leaves</tissue>
    </source>
</reference>
<dbReference type="Pfam" id="PF03763">
    <property type="entry name" value="Remorin_C"/>
    <property type="match status" value="1"/>
</dbReference>
<proteinExistence type="inferred from homology"/>
<evidence type="ECO:0000256" key="2">
    <source>
        <dbReference type="SAM" id="MobiDB-lite"/>
    </source>
</evidence>
<comment type="caution">
    <text evidence="4">The sequence shown here is derived from an EMBL/GenBank/DDBJ whole genome shotgun (WGS) entry which is preliminary data.</text>
</comment>
<feature type="compositionally biased region" description="Basic and acidic residues" evidence="2">
    <location>
        <begin position="187"/>
        <end position="208"/>
    </location>
</feature>
<dbReference type="PANTHER" id="PTHR31471">
    <property type="entry name" value="OS02G0116800 PROTEIN"/>
    <property type="match status" value="1"/>
</dbReference>
<keyword evidence="5" id="KW-1185">Reference proteome</keyword>
<protein>
    <recommendedName>
        <fullName evidence="3">Remorin C-terminal domain-containing protein</fullName>
    </recommendedName>
</protein>
<evidence type="ECO:0000313" key="4">
    <source>
        <dbReference type="EMBL" id="KAB1214709.1"/>
    </source>
</evidence>
<dbReference type="EMBL" id="RXIC02000023">
    <property type="protein sequence ID" value="KAB1214709.1"/>
    <property type="molecule type" value="Genomic_DNA"/>
</dbReference>
<name>A0A6A1VP87_9ROSI</name>
<accession>A0A6A1VP87</accession>
<organism evidence="4 5">
    <name type="scientific">Morella rubra</name>
    <name type="common">Chinese bayberry</name>
    <dbReference type="NCBI Taxonomy" id="262757"/>
    <lineage>
        <taxon>Eukaryota</taxon>
        <taxon>Viridiplantae</taxon>
        <taxon>Streptophyta</taxon>
        <taxon>Embryophyta</taxon>
        <taxon>Tracheophyta</taxon>
        <taxon>Spermatophyta</taxon>
        <taxon>Magnoliopsida</taxon>
        <taxon>eudicotyledons</taxon>
        <taxon>Gunneridae</taxon>
        <taxon>Pentapetalae</taxon>
        <taxon>rosids</taxon>
        <taxon>fabids</taxon>
        <taxon>Fagales</taxon>
        <taxon>Myricaceae</taxon>
        <taxon>Morella</taxon>
    </lineage>
</organism>
<dbReference type="InterPro" id="IPR005516">
    <property type="entry name" value="Remorin_C"/>
</dbReference>